<dbReference type="PATRIC" id="fig|545697.3.peg.2756"/>
<organism evidence="1 2">
    <name type="scientific">Clostridium celatum DSM 1785</name>
    <dbReference type="NCBI Taxonomy" id="545697"/>
    <lineage>
        <taxon>Bacteria</taxon>
        <taxon>Bacillati</taxon>
        <taxon>Bacillota</taxon>
        <taxon>Clostridia</taxon>
        <taxon>Eubacteriales</taxon>
        <taxon>Clostridiaceae</taxon>
        <taxon>Clostridium</taxon>
    </lineage>
</organism>
<reference evidence="1 2" key="1">
    <citation type="submission" date="2012-05" db="EMBL/GenBank/DDBJ databases">
        <authorList>
            <person name="Weinstock G."/>
            <person name="Sodergren E."/>
            <person name="Lobos E.A."/>
            <person name="Fulton L."/>
            <person name="Fulton R."/>
            <person name="Courtney L."/>
            <person name="Fronick C."/>
            <person name="O'Laughlin M."/>
            <person name="Godfrey J."/>
            <person name="Wilson R.M."/>
            <person name="Miner T."/>
            <person name="Farmer C."/>
            <person name="Delehaunty K."/>
            <person name="Cordes M."/>
            <person name="Minx P."/>
            <person name="Tomlinson C."/>
            <person name="Chen J."/>
            <person name="Wollam A."/>
            <person name="Pepin K.H."/>
            <person name="Bhonagiri V."/>
            <person name="Zhang X."/>
            <person name="Suruliraj S."/>
            <person name="Warren W."/>
            <person name="Mitreva M."/>
            <person name="Mardis E.R."/>
            <person name="Wilson R.K."/>
        </authorList>
    </citation>
    <scope>NUCLEOTIDE SEQUENCE [LARGE SCALE GENOMIC DNA]</scope>
    <source>
        <strain evidence="1 2">DSM 1785</strain>
    </source>
</reference>
<evidence type="ECO:0000313" key="1">
    <source>
        <dbReference type="EMBL" id="EKY24046.1"/>
    </source>
</evidence>
<name>L1Q7Y4_9CLOT</name>
<gene>
    <name evidence="1" type="ORF">HMPREF0216_02805</name>
</gene>
<dbReference type="EMBL" id="AMEZ01000091">
    <property type="protein sequence ID" value="EKY24046.1"/>
    <property type="molecule type" value="Genomic_DNA"/>
</dbReference>
<keyword evidence="2" id="KW-1185">Reference proteome</keyword>
<comment type="caution">
    <text evidence="1">The sequence shown here is derived from an EMBL/GenBank/DDBJ whole genome shotgun (WGS) entry which is preliminary data.</text>
</comment>
<evidence type="ECO:0000313" key="2">
    <source>
        <dbReference type="Proteomes" id="UP000010420"/>
    </source>
</evidence>
<dbReference type="AlphaFoldDB" id="L1Q7Y4"/>
<sequence>MSKRLSLVGNRFGKLVVIYLGWSIEKALTAKVRKGKVNEI</sequence>
<accession>L1Q7Y4</accession>
<dbReference type="Proteomes" id="UP000010420">
    <property type="component" value="Unassembled WGS sequence"/>
</dbReference>
<proteinExistence type="predicted"/>
<protein>
    <submittedName>
        <fullName evidence="1">Uncharacterized protein</fullName>
    </submittedName>
</protein>
<dbReference type="RefSeq" id="WP_005214978.1">
    <property type="nucleotide sequence ID" value="NZ_KB291681.1"/>
</dbReference>
<dbReference type="HOGENOM" id="CLU_3287348_0_0_9"/>